<dbReference type="Proteomes" id="UP000218831">
    <property type="component" value="Unassembled WGS sequence"/>
</dbReference>
<dbReference type="PANTHER" id="PTHR42828">
    <property type="entry name" value="DHBP SYNTHASE RIBB-LIKE ALPHA/BETA DOMAIN-CONTAINING PROTEIN"/>
    <property type="match status" value="1"/>
</dbReference>
<proteinExistence type="predicted"/>
<gene>
    <name evidence="2" type="ORF">CK503_10860</name>
</gene>
<dbReference type="GO" id="GO:0003725">
    <property type="term" value="F:double-stranded RNA binding"/>
    <property type="evidence" value="ECO:0007669"/>
    <property type="project" value="InterPro"/>
</dbReference>
<accession>A0A2A2G9W6</accession>
<evidence type="ECO:0000313" key="2">
    <source>
        <dbReference type="EMBL" id="PAU93647.1"/>
    </source>
</evidence>
<protein>
    <submittedName>
        <fullName evidence="2">Threonylcarbamoyl-AMP synthase</fullName>
    </submittedName>
</protein>
<dbReference type="SUPFAM" id="SSF55821">
    <property type="entry name" value="YrdC/RibB"/>
    <property type="match status" value="1"/>
</dbReference>
<evidence type="ECO:0000259" key="1">
    <source>
        <dbReference type="PROSITE" id="PS51163"/>
    </source>
</evidence>
<dbReference type="Pfam" id="PF01300">
    <property type="entry name" value="Sua5_yciO_yrdC"/>
    <property type="match status" value="1"/>
</dbReference>
<reference evidence="2 3" key="1">
    <citation type="submission" date="2017-08" db="EMBL/GenBank/DDBJ databases">
        <title>Aliifodinibius alkalisoli sp. nov., isolated from saline alkaline soil.</title>
        <authorList>
            <person name="Liu D."/>
            <person name="Zhang G."/>
        </authorList>
    </citation>
    <scope>NUCLEOTIDE SEQUENCE [LARGE SCALE GENOMIC DNA]</scope>
    <source>
        <strain evidence="2 3">WN023</strain>
    </source>
</reference>
<keyword evidence="3" id="KW-1185">Reference proteome</keyword>
<evidence type="ECO:0000313" key="3">
    <source>
        <dbReference type="Proteomes" id="UP000218831"/>
    </source>
</evidence>
<dbReference type="RefSeq" id="WP_095606838.1">
    <property type="nucleotide sequence ID" value="NZ_NSKE01000007.1"/>
</dbReference>
<sequence>MAERIKLHPETPHVKRLFEIADKVKDGAVLLFPTDSQYALGCDYKNKKGIERIREIRQLGKGDHLTILCDSLSGIAKFAHISDYNFKLIKRLIPGPYTFILPATKEVPKLLVHPKKKTVGIRVPDYPICEGLVREVGNPMLAITAKKPEMDDNALEKFDREPFLRKFDKQVDVTIDNQQELPSQETTILDMTDDNTKIVRRGLGIERVEEVFERQREPLEKQS</sequence>
<feature type="domain" description="YrdC-like" evidence="1">
    <location>
        <begin position="14"/>
        <end position="204"/>
    </location>
</feature>
<comment type="caution">
    <text evidence="2">The sequence shown here is derived from an EMBL/GenBank/DDBJ whole genome shotgun (WGS) entry which is preliminary data.</text>
</comment>
<dbReference type="PROSITE" id="PS51163">
    <property type="entry name" value="YRDC"/>
    <property type="match status" value="1"/>
</dbReference>
<dbReference type="InterPro" id="IPR052532">
    <property type="entry name" value="SUA5_domain"/>
</dbReference>
<name>A0A2A2G9W6_9BACT</name>
<dbReference type="PANTHER" id="PTHR42828:SF3">
    <property type="entry name" value="THREONYLCARBAMOYL-AMP SYNTHASE"/>
    <property type="match status" value="1"/>
</dbReference>
<dbReference type="OrthoDB" id="9814580at2"/>
<dbReference type="InterPro" id="IPR006070">
    <property type="entry name" value="Sua5-like_dom"/>
</dbReference>
<dbReference type="AlphaFoldDB" id="A0A2A2G9W6"/>
<dbReference type="InterPro" id="IPR017945">
    <property type="entry name" value="DHBP_synth_RibB-like_a/b_dom"/>
</dbReference>
<dbReference type="NCBIfam" id="TIGR00057">
    <property type="entry name" value="L-threonylcarbamoyladenylate synthase"/>
    <property type="match status" value="1"/>
</dbReference>
<dbReference type="Gene3D" id="3.90.870.10">
    <property type="entry name" value="DHBP synthase"/>
    <property type="match status" value="1"/>
</dbReference>
<dbReference type="EMBL" id="NSKE01000007">
    <property type="protein sequence ID" value="PAU93647.1"/>
    <property type="molecule type" value="Genomic_DNA"/>
</dbReference>
<organism evidence="2 3">
    <name type="scientific">Fodinibius salipaludis</name>
    <dbReference type="NCBI Taxonomy" id="2032627"/>
    <lineage>
        <taxon>Bacteria</taxon>
        <taxon>Pseudomonadati</taxon>
        <taxon>Balneolota</taxon>
        <taxon>Balneolia</taxon>
        <taxon>Balneolales</taxon>
        <taxon>Balneolaceae</taxon>
        <taxon>Fodinibius</taxon>
    </lineage>
</organism>